<keyword evidence="1" id="KW-1133">Transmembrane helix</keyword>
<feature type="transmembrane region" description="Helical" evidence="1">
    <location>
        <begin position="6"/>
        <end position="26"/>
    </location>
</feature>
<sequence>MEDLAGEFATLLLVGTPWLVLGKLLHWLATGRSSLAPRGSRGVKGELVAWLLLVTLDSHTAALWSGIANQPEDVCEPSAWEPTPGLYIDSSSLFDYPVVTRCVWPDGDTKTLVPWELNITTAVLLTAAVAVAVHAAVRAHRHRRAPRPAGR</sequence>
<feature type="transmembrane region" description="Helical" evidence="1">
    <location>
        <begin position="117"/>
        <end position="137"/>
    </location>
</feature>
<keyword evidence="1" id="KW-0472">Membrane</keyword>
<accession>A0A1H0QJM8</accession>
<evidence type="ECO:0000256" key="1">
    <source>
        <dbReference type="SAM" id="Phobius"/>
    </source>
</evidence>
<reference evidence="3" key="1">
    <citation type="submission" date="2016-10" db="EMBL/GenBank/DDBJ databases">
        <authorList>
            <person name="Varghese N."/>
            <person name="Submissions S."/>
        </authorList>
    </citation>
    <scope>NUCLEOTIDE SEQUENCE [LARGE SCALE GENOMIC DNA]</scope>
    <source>
        <strain evidence="3">DSM 46732</strain>
    </source>
</reference>
<dbReference type="EMBL" id="FNJR01000002">
    <property type="protein sequence ID" value="SDP16916.1"/>
    <property type="molecule type" value="Genomic_DNA"/>
</dbReference>
<proteinExistence type="predicted"/>
<keyword evidence="3" id="KW-1185">Reference proteome</keyword>
<protein>
    <submittedName>
        <fullName evidence="2">Uncharacterized protein</fullName>
    </submittedName>
</protein>
<name>A0A1H0QJM8_9ACTN</name>
<organism evidence="2 3">
    <name type="scientific">Actinopolyspora xinjiangensis</name>
    <dbReference type="NCBI Taxonomy" id="405564"/>
    <lineage>
        <taxon>Bacteria</taxon>
        <taxon>Bacillati</taxon>
        <taxon>Actinomycetota</taxon>
        <taxon>Actinomycetes</taxon>
        <taxon>Actinopolysporales</taxon>
        <taxon>Actinopolysporaceae</taxon>
        <taxon>Actinopolyspora</taxon>
    </lineage>
</organism>
<keyword evidence="1" id="KW-0812">Transmembrane</keyword>
<dbReference type="AlphaFoldDB" id="A0A1H0QJM8"/>
<gene>
    <name evidence="2" type="ORF">SAMN04487905_102245</name>
</gene>
<dbReference type="OrthoDB" id="3696048at2"/>
<evidence type="ECO:0000313" key="3">
    <source>
        <dbReference type="Proteomes" id="UP000199497"/>
    </source>
</evidence>
<dbReference type="Proteomes" id="UP000199497">
    <property type="component" value="Unassembled WGS sequence"/>
</dbReference>
<dbReference type="RefSeq" id="WP_092597845.1">
    <property type="nucleotide sequence ID" value="NZ_FNJR01000002.1"/>
</dbReference>
<evidence type="ECO:0000313" key="2">
    <source>
        <dbReference type="EMBL" id="SDP16916.1"/>
    </source>
</evidence>